<evidence type="ECO:0000256" key="5">
    <source>
        <dbReference type="ARBA" id="ARBA00022801"/>
    </source>
</evidence>
<evidence type="ECO:0000256" key="2">
    <source>
        <dbReference type="ARBA" id="ARBA00008834"/>
    </source>
</evidence>
<keyword evidence="7" id="KW-0961">Cell wall biogenesis/degradation</keyword>
<sequence length="372" mass="39383">MARSTPFIFLITLISSSTLAKATYNIVDFGAQPDGLTDSSGPITSAWAKACSSVRPASVYIPVGTFYVSRLTLKGPCNNTDIRIYIHGTLVAPVGYNTDDRWIGIQFVDGVSVYGGVFDGRGQRLWSCKLAAGYSCPLGATVSLKNPLQILTIGPMDYELTICVYMFAQSIAISRSRMGEADQVTITGSYIRTGDDCVSMGPGSTNVWIEGIHCGPGHGVSIGSLGSTAQEPGVQNVTVKSVVFTGTQNGLRIKTWAKPNTGFVQRVNFQNAIMRNVQNPIIIDQSYCPGAINCPTQSSGIRISQVTYSNIQGSSATPVAVKFDCSPSNPCNGIGLQNVNLTYGRTPAQSLCRNVAGSTTSGIVVPPSCFGT</sequence>
<evidence type="ECO:0000256" key="8">
    <source>
        <dbReference type="PROSITE-ProRule" id="PRU10052"/>
    </source>
</evidence>
<gene>
    <name evidence="11" type="ORF">A4U43_C09F5210</name>
</gene>
<accession>A0A5P1E8Q9</accession>
<keyword evidence="6 9" id="KW-0326">Glycosidase</keyword>
<proteinExistence type="inferred from homology"/>
<keyword evidence="4" id="KW-0964">Secreted</keyword>
<dbReference type="InterPro" id="IPR006626">
    <property type="entry name" value="PbH1"/>
</dbReference>
<evidence type="ECO:0000256" key="7">
    <source>
        <dbReference type="ARBA" id="ARBA00023316"/>
    </source>
</evidence>
<dbReference type="OrthoDB" id="187139at2759"/>
<keyword evidence="12" id="KW-1185">Reference proteome</keyword>
<dbReference type="OMA" id="TRSFTIY"/>
<organism evidence="11 12">
    <name type="scientific">Asparagus officinalis</name>
    <name type="common">Garden asparagus</name>
    <dbReference type="NCBI Taxonomy" id="4686"/>
    <lineage>
        <taxon>Eukaryota</taxon>
        <taxon>Viridiplantae</taxon>
        <taxon>Streptophyta</taxon>
        <taxon>Embryophyta</taxon>
        <taxon>Tracheophyta</taxon>
        <taxon>Spermatophyta</taxon>
        <taxon>Magnoliopsida</taxon>
        <taxon>Liliopsida</taxon>
        <taxon>Asparagales</taxon>
        <taxon>Asparagaceae</taxon>
        <taxon>Asparagoideae</taxon>
        <taxon>Asparagus</taxon>
    </lineage>
</organism>
<dbReference type="InterPro" id="IPR011050">
    <property type="entry name" value="Pectin_lyase_fold/virulence"/>
</dbReference>
<dbReference type="PROSITE" id="PS00502">
    <property type="entry name" value="POLYGALACTURONASE"/>
    <property type="match status" value="1"/>
</dbReference>
<evidence type="ECO:0000256" key="4">
    <source>
        <dbReference type="ARBA" id="ARBA00022525"/>
    </source>
</evidence>
<dbReference type="Gramene" id="ONK57885">
    <property type="protein sequence ID" value="ONK57885"/>
    <property type="gene ID" value="A4U43_C09F5210"/>
</dbReference>
<comment type="subcellular location">
    <subcellularLocation>
        <location evidence="1">Secreted</location>
        <location evidence="1">Cell wall</location>
    </subcellularLocation>
</comment>
<feature type="active site" evidence="8">
    <location>
        <position position="218"/>
    </location>
</feature>
<comment type="similarity">
    <text evidence="2 9">Belongs to the glycosyl hydrolase 28 family.</text>
</comment>
<keyword evidence="3" id="KW-0134">Cell wall</keyword>
<dbReference type="GO" id="GO:0071555">
    <property type="term" value="P:cell wall organization"/>
    <property type="evidence" value="ECO:0007669"/>
    <property type="project" value="UniProtKB-KW"/>
</dbReference>
<protein>
    <recommendedName>
        <fullName evidence="13">Polygalacturonase</fullName>
    </recommendedName>
</protein>
<name>A0A5P1E8Q9_ASPOF</name>
<evidence type="ECO:0000313" key="12">
    <source>
        <dbReference type="Proteomes" id="UP000243459"/>
    </source>
</evidence>
<feature type="signal peptide" evidence="10">
    <location>
        <begin position="1"/>
        <end position="22"/>
    </location>
</feature>
<dbReference type="FunFam" id="2.160.20.10:FF:000111">
    <property type="entry name" value="Pectin lyase-like superfamily protein"/>
    <property type="match status" value="1"/>
</dbReference>
<evidence type="ECO:0000313" key="11">
    <source>
        <dbReference type="EMBL" id="ONK57885.1"/>
    </source>
</evidence>
<feature type="chain" id="PRO_5024286004" description="Polygalacturonase" evidence="10">
    <location>
        <begin position="23"/>
        <end position="372"/>
    </location>
</feature>
<evidence type="ECO:0000256" key="6">
    <source>
        <dbReference type="ARBA" id="ARBA00023295"/>
    </source>
</evidence>
<evidence type="ECO:0000256" key="3">
    <source>
        <dbReference type="ARBA" id="ARBA00022512"/>
    </source>
</evidence>
<dbReference type="EMBL" id="CM007389">
    <property type="protein sequence ID" value="ONK57885.1"/>
    <property type="molecule type" value="Genomic_DNA"/>
</dbReference>
<dbReference type="Proteomes" id="UP000243459">
    <property type="component" value="Chromosome 9"/>
</dbReference>
<evidence type="ECO:0000256" key="1">
    <source>
        <dbReference type="ARBA" id="ARBA00004191"/>
    </source>
</evidence>
<dbReference type="PANTHER" id="PTHR31375">
    <property type="match status" value="1"/>
</dbReference>
<dbReference type="Pfam" id="PF00295">
    <property type="entry name" value="Glyco_hydro_28"/>
    <property type="match status" value="2"/>
</dbReference>
<keyword evidence="5 9" id="KW-0378">Hydrolase</keyword>
<dbReference type="GO" id="GO:0005975">
    <property type="term" value="P:carbohydrate metabolic process"/>
    <property type="evidence" value="ECO:0007669"/>
    <property type="project" value="InterPro"/>
</dbReference>
<evidence type="ECO:0000256" key="10">
    <source>
        <dbReference type="SAM" id="SignalP"/>
    </source>
</evidence>
<dbReference type="SMART" id="SM00710">
    <property type="entry name" value="PbH1"/>
    <property type="match status" value="4"/>
</dbReference>
<dbReference type="AlphaFoldDB" id="A0A5P1E8Q9"/>
<evidence type="ECO:0000256" key="9">
    <source>
        <dbReference type="RuleBase" id="RU361169"/>
    </source>
</evidence>
<dbReference type="Gene3D" id="2.160.20.10">
    <property type="entry name" value="Single-stranded right-handed beta-helix, Pectin lyase-like"/>
    <property type="match status" value="2"/>
</dbReference>
<keyword evidence="10" id="KW-0732">Signal</keyword>
<dbReference type="GO" id="GO:0004650">
    <property type="term" value="F:polygalacturonase activity"/>
    <property type="evidence" value="ECO:0007669"/>
    <property type="project" value="InterPro"/>
</dbReference>
<reference evidence="12" key="1">
    <citation type="journal article" date="2017" name="Nat. Commun.">
        <title>The asparagus genome sheds light on the origin and evolution of a young Y chromosome.</title>
        <authorList>
            <person name="Harkess A."/>
            <person name="Zhou J."/>
            <person name="Xu C."/>
            <person name="Bowers J.E."/>
            <person name="Van der Hulst R."/>
            <person name="Ayyampalayam S."/>
            <person name="Mercati F."/>
            <person name="Riccardi P."/>
            <person name="McKain M.R."/>
            <person name="Kakrana A."/>
            <person name="Tang H."/>
            <person name="Ray J."/>
            <person name="Groenendijk J."/>
            <person name="Arikit S."/>
            <person name="Mathioni S.M."/>
            <person name="Nakano M."/>
            <person name="Shan H."/>
            <person name="Telgmann-Rauber A."/>
            <person name="Kanno A."/>
            <person name="Yue Z."/>
            <person name="Chen H."/>
            <person name="Li W."/>
            <person name="Chen Y."/>
            <person name="Xu X."/>
            <person name="Zhang Y."/>
            <person name="Luo S."/>
            <person name="Chen H."/>
            <person name="Gao J."/>
            <person name="Mao Z."/>
            <person name="Pires J.C."/>
            <person name="Luo M."/>
            <person name="Kudrna D."/>
            <person name="Wing R.A."/>
            <person name="Meyers B.C."/>
            <person name="Yi K."/>
            <person name="Kong H."/>
            <person name="Lavrijsen P."/>
            <person name="Sunseri F."/>
            <person name="Falavigna A."/>
            <person name="Ye Y."/>
            <person name="Leebens-Mack J.H."/>
            <person name="Chen G."/>
        </authorList>
    </citation>
    <scope>NUCLEOTIDE SEQUENCE [LARGE SCALE GENOMIC DNA]</scope>
    <source>
        <strain evidence="12">cv. DH0086</strain>
    </source>
</reference>
<dbReference type="InterPro" id="IPR012334">
    <property type="entry name" value="Pectin_lyas_fold"/>
</dbReference>
<dbReference type="InterPro" id="IPR000743">
    <property type="entry name" value="Glyco_hydro_28"/>
</dbReference>
<evidence type="ECO:0008006" key="13">
    <source>
        <dbReference type="Google" id="ProtNLM"/>
    </source>
</evidence>
<dbReference type="SUPFAM" id="SSF51126">
    <property type="entry name" value="Pectin lyase-like"/>
    <property type="match status" value="1"/>
</dbReference>